<dbReference type="AlphaFoldDB" id="A0A139KA24"/>
<dbReference type="Proteomes" id="UP001196342">
    <property type="component" value="Unassembled WGS sequence"/>
</dbReference>
<dbReference type="Proteomes" id="UP000466952">
    <property type="component" value="Unassembled WGS sequence"/>
</dbReference>
<proteinExistence type="predicted"/>
<evidence type="ECO:0000313" key="6">
    <source>
        <dbReference type="Proteomes" id="UP001196342"/>
    </source>
</evidence>
<evidence type="ECO:0000313" key="5">
    <source>
        <dbReference type="Proteomes" id="UP000466952"/>
    </source>
</evidence>
<sequence length="218" mass="25696">MRIQEKQKALEQEVIANLCAIPKMPENMLPHTVYVEEEGEDGYGHGIPVYTMYRLEEIRTDGSCTLYNAESRERFTCRHLHEINMDWLVTVWERYLELCVEQDIWKGNAVAFLKDRTGKPEEEIISFVETSWDKCQAYTDNLKAFLGEDKDREIWIFSFPLDEFERDVPAGKIIVDYENNPATRVEKMTPLEFTANINDECFDDRNNWVRAIELPKQE</sequence>
<evidence type="ECO:0000313" key="2">
    <source>
        <dbReference type="EMBL" id="MBT8724953.1"/>
    </source>
</evidence>
<dbReference type="EMBL" id="JAFBJK010000002">
    <property type="protein sequence ID" value="MBT8724953.1"/>
    <property type="molecule type" value="Genomic_DNA"/>
</dbReference>
<keyword evidence="6" id="KW-1185">Reference proteome</keyword>
<organism evidence="1 5">
    <name type="scientific">Bacteroides uniformis</name>
    <dbReference type="NCBI Taxonomy" id="820"/>
    <lineage>
        <taxon>Bacteria</taxon>
        <taxon>Pseudomonadati</taxon>
        <taxon>Bacteroidota</taxon>
        <taxon>Bacteroidia</taxon>
        <taxon>Bacteroidales</taxon>
        <taxon>Bacteroidaceae</taxon>
        <taxon>Bacteroides</taxon>
    </lineage>
</organism>
<evidence type="ECO:0000313" key="3">
    <source>
        <dbReference type="EMBL" id="RGN95070.1"/>
    </source>
</evidence>
<accession>A0A139KA24</accession>
<dbReference type="EMBL" id="WCTR01000002">
    <property type="protein sequence ID" value="KAB4215541.1"/>
    <property type="molecule type" value="Genomic_DNA"/>
</dbReference>
<comment type="caution">
    <text evidence="1">The sequence shown here is derived from an EMBL/GenBank/DDBJ whole genome shotgun (WGS) entry which is preliminary data.</text>
</comment>
<dbReference type="GeneID" id="98398718"/>
<gene>
    <name evidence="3" type="ORF">DXB37_07840</name>
    <name evidence="1" type="ORF">GAP55_03995</name>
    <name evidence="2" type="ORF">JQN06_02040</name>
</gene>
<evidence type="ECO:0000313" key="1">
    <source>
        <dbReference type="EMBL" id="KAB4215541.1"/>
    </source>
</evidence>
<reference evidence="3 4" key="1">
    <citation type="submission" date="2018-08" db="EMBL/GenBank/DDBJ databases">
        <title>A genome reference for cultivated species of the human gut microbiota.</title>
        <authorList>
            <person name="Zou Y."/>
            <person name="Xue W."/>
            <person name="Luo G."/>
        </authorList>
    </citation>
    <scope>NUCLEOTIDE SEQUENCE [LARGE SCALE GENOMIC DNA]</scope>
    <source>
        <strain evidence="3 4">OM03-4</strain>
    </source>
</reference>
<dbReference type="Proteomes" id="UP000260759">
    <property type="component" value="Unassembled WGS sequence"/>
</dbReference>
<dbReference type="RefSeq" id="WP_004293679.1">
    <property type="nucleotide sequence ID" value="NZ_CACRTC010000002.1"/>
</dbReference>
<dbReference type="EMBL" id="QSVA01000005">
    <property type="protein sequence ID" value="RGN95070.1"/>
    <property type="molecule type" value="Genomic_DNA"/>
</dbReference>
<reference evidence="2 6" key="3">
    <citation type="submission" date="2020-12" db="EMBL/GenBank/DDBJ databases">
        <title>Microorganisms.</title>
        <authorList>
            <person name="Matos J."/>
            <person name="Faleiro L."/>
            <person name="Duarte I."/>
        </authorList>
    </citation>
    <scope>NUCLEOTIDE SEQUENCE [LARGE SCALE GENOMIC DNA]</scope>
    <source>
        <strain evidence="2 6">PtFD3Pch2</strain>
    </source>
</reference>
<protein>
    <submittedName>
        <fullName evidence="1">Uncharacterized protein</fullName>
    </submittedName>
</protein>
<evidence type="ECO:0000313" key="4">
    <source>
        <dbReference type="Proteomes" id="UP000260759"/>
    </source>
</evidence>
<reference evidence="1 5" key="2">
    <citation type="journal article" date="2019" name="Nat. Med.">
        <title>A library of human gut bacterial isolates paired with longitudinal multiomics data enables mechanistic microbiome research.</title>
        <authorList>
            <person name="Poyet M."/>
            <person name="Groussin M."/>
            <person name="Gibbons S.M."/>
            <person name="Avila-Pacheco J."/>
            <person name="Jiang X."/>
            <person name="Kearney S.M."/>
            <person name="Perrotta A.R."/>
            <person name="Berdy B."/>
            <person name="Zhao S."/>
            <person name="Lieberman T.D."/>
            <person name="Swanson P.K."/>
            <person name="Smith M."/>
            <person name="Roesemann S."/>
            <person name="Alexander J.E."/>
            <person name="Rich S.A."/>
            <person name="Livny J."/>
            <person name="Vlamakis H."/>
            <person name="Clish C."/>
            <person name="Bullock K."/>
            <person name="Deik A."/>
            <person name="Scott J."/>
            <person name="Pierce K.A."/>
            <person name="Xavier R.J."/>
            <person name="Alm E.J."/>
        </authorList>
    </citation>
    <scope>NUCLEOTIDE SEQUENCE [LARGE SCALE GENOMIC DNA]</scope>
    <source>
        <strain evidence="1 5">BIOML-A11</strain>
    </source>
</reference>
<name>A0A139KA24_BACUN</name>